<dbReference type="AlphaFoldDB" id="A0A3P6RS42"/>
<feature type="transmembrane region" description="Helical" evidence="4">
    <location>
        <begin position="469"/>
        <end position="494"/>
    </location>
</feature>
<dbReference type="Pfam" id="PF13855">
    <property type="entry name" value="LRR_8"/>
    <property type="match status" value="3"/>
</dbReference>
<reference evidence="6 7" key="1">
    <citation type="submission" date="2018-11" db="EMBL/GenBank/DDBJ databases">
        <authorList>
            <consortium name="Pathogen Informatics"/>
        </authorList>
    </citation>
    <scope>NUCLEOTIDE SEQUENCE [LARGE SCALE GENOMIC DNA]</scope>
</reference>
<evidence type="ECO:0000256" key="2">
    <source>
        <dbReference type="ARBA" id="ARBA00022737"/>
    </source>
</evidence>
<dbReference type="GO" id="GO:0016020">
    <property type="term" value="C:membrane"/>
    <property type="evidence" value="ECO:0007669"/>
    <property type="project" value="InterPro"/>
</dbReference>
<gene>
    <name evidence="6" type="ORF">ASIM_LOCUS12073</name>
</gene>
<keyword evidence="1" id="KW-0433">Leucine-rich repeat</keyword>
<dbReference type="PROSITE" id="PS50287">
    <property type="entry name" value="SRCR_2"/>
    <property type="match status" value="1"/>
</dbReference>
<evidence type="ECO:0000256" key="3">
    <source>
        <dbReference type="PROSITE-ProRule" id="PRU00196"/>
    </source>
</evidence>
<evidence type="ECO:0000313" key="7">
    <source>
        <dbReference type="Proteomes" id="UP000267096"/>
    </source>
</evidence>
<keyword evidence="2" id="KW-0677">Repeat</keyword>
<feature type="domain" description="SRCR" evidence="5">
    <location>
        <begin position="391"/>
        <end position="444"/>
    </location>
</feature>
<dbReference type="InterPro" id="IPR032675">
    <property type="entry name" value="LRR_dom_sf"/>
</dbReference>
<dbReference type="PANTHER" id="PTHR24366">
    <property type="entry name" value="IG(IMMUNOGLOBULIN) AND LRR(LEUCINE RICH REPEAT) DOMAINS"/>
    <property type="match status" value="1"/>
</dbReference>
<evidence type="ECO:0000256" key="4">
    <source>
        <dbReference type="SAM" id="Phobius"/>
    </source>
</evidence>
<dbReference type="FunFam" id="3.80.10.10:FF:001164">
    <property type="entry name" value="GH01279p"/>
    <property type="match status" value="1"/>
</dbReference>
<dbReference type="InterPro" id="IPR003591">
    <property type="entry name" value="Leu-rich_rpt_typical-subtyp"/>
</dbReference>
<dbReference type="PROSITE" id="PS51450">
    <property type="entry name" value="LRR"/>
    <property type="match status" value="7"/>
</dbReference>
<evidence type="ECO:0000313" key="6">
    <source>
        <dbReference type="EMBL" id="VDK46471.1"/>
    </source>
</evidence>
<keyword evidence="4" id="KW-0812">Transmembrane</keyword>
<keyword evidence="4" id="KW-1133">Transmembrane helix</keyword>
<dbReference type="SUPFAM" id="SSF52058">
    <property type="entry name" value="L domain-like"/>
    <property type="match status" value="1"/>
</dbReference>
<accession>A0A3P6RS42</accession>
<protein>
    <recommendedName>
        <fullName evidence="5">SRCR domain-containing protein</fullName>
    </recommendedName>
</protein>
<dbReference type="Gene3D" id="3.80.10.10">
    <property type="entry name" value="Ribonuclease Inhibitor"/>
    <property type="match status" value="3"/>
</dbReference>
<keyword evidence="4" id="KW-0472">Membrane</keyword>
<proteinExistence type="predicted"/>
<dbReference type="Proteomes" id="UP000267096">
    <property type="component" value="Unassembled WGS sequence"/>
</dbReference>
<sequence>MKHPSLSDNHSDKIWIGCTRQKMPQVFSALNALNETLISKLYIWDSLINIIPADMFAQVRPRQLSIEHSGVSVFRAGAFSNIGQRLKILQLRNNIIKRIEPVIVEDLHRLQVLDLGANKIAQVTKGQVDKLKDLETLILSDNQISYIEDDAFQTLTNLKTLSLADNKLTDISKNTFRGLNNLETLNLHGNTITTVDWSAFAHMKNLKLLDIGNNQITNVELHGLQSLEKLFINNNSIQTLKNISLRDLVNLNVLSLDRNSITQIQDGDLHSLAESVRLNSLSIAANKINKIESRALEPIHQLKILSLENNQLKSLSADDGIGNVSFLRPLRKLKTLLLSSNNIKQIDENDLASLVSLKTLALDHNEIEKIDSKALLRLPLTRIYLNHNRLFYLSKGTFDSLSTSNLDVVDISDNVWQCICENDWLSKWLSEVGDKNVADGSLGCIATKKMCNGDDSDDNIESEDEEHSVWITVIASILAVVSLFILIAIAFLYVEDGKRLDRITTPLRRVPSDLLRLIPDGDSIISLPSESIVEPFITSQLPPPKRSIITNHRNNASNNPLIITTHNDNSNQLSTINTNDTNDSNNNNNNGKTIEKKRVRFNGI</sequence>
<name>A0A3P6RS42_ANISI</name>
<dbReference type="InterPro" id="IPR001611">
    <property type="entry name" value="Leu-rich_rpt"/>
</dbReference>
<dbReference type="OrthoDB" id="676979at2759"/>
<evidence type="ECO:0000256" key="1">
    <source>
        <dbReference type="ARBA" id="ARBA00022614"/>
    </source>
</evidence>
<comment type="caution">
    <text evidence="3">Lacks conserved residue(s) required for the propagation of feature annotation.</text>
</comment>
<dbReference type="SMART" id="SM00369">
    <property type="entry name" value="LRR_TYP"/>
    <property type="match status" value="11"/>
</dbReference>
<dbReference type="PANTHER" id="PTHR24366:SF170">
    <property type="entry name" value="RE50361P"/>
    <property type="match status" value="1"/>
</dbReference>
<keyword evidence="7" id="KW-1185">Reference proteome</keyword>
<dbReference type="SMART" id="SM00365">
    <property type="entry name" value="LRR_SD22"/>
    <property type="match status" value="11"/>
</dbReference>
<organism evidence="6 7">
    <name type="scientific">Anisakis simplex</name>
    <name type="common">Herring worm</name>
    <dbReference type="NCBI Taxonomy" id="6269"/>
    <lineage>
        <taxon>Eukaryota</taxon>
        <taxon>Metazoa</taxon>
        <taxon>Ecdysozoa</taxon>
        <taxon>Nematoda</taxon>
        <taxon>Chromadorea</taxon>
        <taxon>Rhabditida</taxon>
        <taxon>Spirurina</taxon>
        <taxon>Ascaridomorpha</taxon>
        <taxon>Ascaridoidea</taxon>
        <taxon>Anisakidae</taxon>
        <taxon>Anisakis</taxon>
        <taxon>Anisakis simplex complex</taxon>
    </lineage>
</organism>
<dbReference type="InterPro" id="IPR001190">
    <property type="entry name" value="SRCR"/>
</dbReference>
<evidence type="ECO:0000259" key="5">
    <source>
        <dbReference type="PROSITE" id="PS50287"/>
    </source>
</evidence>
<dbReference type="EMBL" id="UYRR01031135">
    <property type="protein sequence ID" value="VDK46471.1"/>
    <property type="molecule type" value="Genomic_DNA"/>
</dbReference>